<name>A0A2T6GD54_9PSED</name>
<accession>A0A2T6GD54</accession>
<dbReference type="EMBL" id="PYJM01000008">
    <property type="protein sequence ID" value="PUA42072.1"/>
    <property type="molecule type" value="Genomic_DNA"/>
</dbReference>
<dbReference type="RefSeq" id="WP_108546236.1">
    <property type="nucleotide sequence ID" value="NZ_PYJM01000008.1"/>
</dbReference>
<keyword evidence="1" id="KW-0472">Membrane</keyword>
<evidence type="ECO:0000256" key="1">
    <source>
        <dbReference type="SAM" id="Phobius"/>
    </source>
</evidence>
<dbReference type="NCBIfam" id="TIGR03750">
    <property type="entry name" value="conj_TIGR03750"/>
    <property type="match status" value="1"/>
</dbReference>
<reference evidence="2 3" key="1">
    <citation type="submission" date="2018-03" db="EMBL/GenBank/DDBJ databases">
        <title>Draft genome sequence of the plant growth promoting rhizobacterium Pseudomonas protegens strain BNJ-SS-45 isolated from wheat (Triticum aestivum) rhizosphere.</title>
        <authorList>
            <person name="Bajpai A."/>
            <person name="Shende K."/>
            <person name="Meena N."/>
            <person name="Upadhyayula S.R."/>
            <person name="Suravajhala P."/>
            <person name="Medicherla K.M."/>
            <person name="Johri B.N."/>
        </authorList>
    </citation>
    <scope>NUCLEOTIDE SEQUENCE [LARGE SCALE GENOMIC DNA]</scope>
    <source>
        <strain evidence="2 3">BNJ-SS-45</strain>
    </source>
</reference>
<sequence length="126" mass="13760">MADLLDDGTLAFLPTRLNNQPVILGGLTADEMWLTVFACGGTGLVLGIPAAFMTSLWGLIPGGALLGGTLGLTLASRLLRRLKRGRPDTWLYRQLQLDLARRSPAWNTTRLVVRSGAWTCRRQETP</sequence>
<gene>
    <name evidence="2" type="ORF">C5U62_29990</name>
</gene>
<keyword evidence="1" id="KW-1133">Transmembrane helix</keyword>
<protein>
    <submittedName>
        <fullName evidence="2">TIGR03750 family conjugal transfer protein</fullName>
    </submittedName>
</protein>
<comment type="caution">
    <text evidence="2">The sequence shown here is derived from an EMBL/GenBank/DDBJ whole genome shotgun (WGS) entry which is preliminary data.</text>
</comment>
<dbReference type="Pfam" id="PF11990">
    <property type="entry name" value="DUF3487"/>
    <property type="match status" value="1"/>
</dbReference>
<feature type="transmembrane region" description="Helical" evidence="1">
    <location>
        <begin position="58"/>
        <end position="79"/>
    </location>
</feature>
<feature type="transmembrane region" description="Helical" evidence="1">
    <location>
        <begin position="32"/>
        <end position="52"/>
    </location>
</feature>
<keyword evidence="1" id="KW-0812">Transmembrane</keyword>
<proteinExistence type="predicted"/>
<dbReference type="Proteomes" id="UP000244178">
    <property type="component" value="Unassembled WGS sequence"/>
</dbReference>
<dbReference type="AlphaFoldDB" id="A0A2T6GD54"/>
<evidence type="ECO:0000313" key="2">
    <source>
        <dbReference type="EMBL" id="PUA42072.1"/>
    </source>
</evidence>
<organism evidence="2 3">
    <name type="scientific">Pseudomonas protegens</name>
    <dbReference type="NCBI Taxonomy" id="380021"/>
    <lineage>
        <taxon>Bacteria</taxon>
        <taxon>Pseudomonadati</taxon>
        <taxon>Pseudomonadota</taxon>
        <taxon>Gammaproteobacteria</taxon>
        <taxon>Pseudomonadales</taxon>
        <taxon>Pseudomonadaceae</taxon>
        <taxon>Pseudomonas</taxon>
    </lineage>
</organism>
<dbReference type="InterPro" id="IPR021877">
    <property type="entry name" value="DUF3487"/>
</dbReference>
<evidence type="ECO:0000313" key="3">
    <source>
        <dbReference type="Proteomes" id="UP000244178"/>
    </source>
</evidence>